<comment type="caution">
    <text evidence="1">The sequence shown here is derived from an EMBL/GenBank/DDBJ whole genome shotgun (WGS) entry which is preliminary data.</text>
</comment>
<dbReference type="EMBL" id="WHPC01000019">
    <property type="protein sequence ID" value="MPV36814.1"/>
    <property type="molecule type" value="Genomic_DNA"/>
</dbReference>
<keyword evidence="2" id="KW-1185">Reference proteome</keyword>
<accession>A0A6N7ENL3</accession>
<dbReference type="AlphaFoldDB" id="A0A6N7ENL3"/>
<sequence length="69" mass="7834">MRPDRRSHSVRGRAERTSKLIRRRKQSWLHDEAEVIDTTHLTAAQAALQIAGTIKVEVSASTRRDLDSP</sequence>
<evidence type="ECO:0000313" key="1">
    <source>
        <dbReference type="EMBL" id="MPV36814.1"/>
    </source>
</evidence>
<proteinExistence type="predicted"/>
<organism evidence="1 2">
    <name type="scientific">Georgenia subflava</name>
    <dbReference type="NCBI Taxonomy" id="1622177"/>
    <lineage>
        <taxon>Bacteria</taxon>
        <taxon>Bacillati</taxon>
        <taxon>Actinomycetota</taxon>
        <taxon>Actinomycetes</taxon>
        <taxon>Micrococcales</taxon>
        <taxon>Bogoriellaceae</taxon>
        <taxon>Georgenia</taxon>
    </lineage>
</organism>
<gene>
    <name evidence="1" type="ORF">GB881_07035</name>
</gene>
<name>A0A6N7ENL3_9MICO</name>
<dbReference type="Proteomes" id="UP000437709">
    <property type="component" value="Unassembled WGS sequence"/>
</dbReference>
<protein>
    <submittedName>
        <fullName evidence="1">Uncharacterized protein</fullName>
    </submittedName>
</protein>
<evidence type="ECO:0000313" key="2">
    <source>
        <dbReference type="Proteomes" id="UP000437709"/>
    </source>
</evidence>
<reference evidence="1 2" key="1">
    <citation type="submission" date="2019-10" db="EMBL/GenBank/DDBJ databases">
        <title>Georgenia wutianyii sp. nov. and Georgenia yuyongxinii sp. nov. isolated from plateau pika (Ochotona curzoniae) in the Qinghai-Tibet plateau of China.</title>
        <authorList>
            <person name="Tian Z."/>
        </authorList>
    </citation>
    <scope>NUCLEOTIDE SEQUENCE [LARGE SCALE GENOMIC DNA]</scope>
    <source>
        <strain evidence="1 2">JCM 19765</strain>
    </source>
</reference>